<dbReference type="RefSeq" id="WP_226395225.1">
    <property type="nucleotide sequence ID" value="NZ_JADCKL010000010.1"/>
</dbReference>
<feature type="transmembrane region" description="Helical" evidence="2">
    <location>
        <begin position="37"/>
        <end position="58"/>
    </location>
</feature>
<evidence type="ECO:0000313" key="4">
    <source>
        <dbReference type="Proteomes" id="UP000758652"/>
    </source>
</evidence>
<organism evidence="3 4">
    <name type="scientific">Claveliimonas monacensis</name>
    <dbReference type="NCBI Taxonomy" id="2779351"/>
    <lineage>
        <taxon>Bacteria</taxon>
        <taxon>Bacillati</taxon>
        <taxon>Bacillota</taxon>
        <taxon>Clostridia</taxon>
        <taxon>Lachnospirales</taxon>
        <taxon>Lachnospiraceae</taxon>
        <taxon>Claveliimonas</taxon>
    </lineage>
</organism>
<sequence>MNGKTRDWIWIIVGGYLTYTGVQLVMDVLNQKPEGYIGFVVAGVLFAVFGVGLIVFAIRNMTKPVEETSEEEIAADEDMQQEIDEIEEESGKEQVEKQLQDKEESGE</sequence>
<feature type="region of interest" description="Disordered" evidence="1">
    <location>
        <begin position="87"/>
        <end position="107"/>
    </location>
</feature>
<proteinExistence type="predicted"/>
<dbReference type="Proteomes" id="UP000758652">
    <property type="component" value="Unassembled WGS sequence"/>
</dbReference>
<keyword evidence="2" id="KW-0472">Membrane</keyword>
<name>A0ABR9RLG1_9FIRM</name>
<accession>A0ABR9RLG1</accession>
<keyword evidence="2" id="KW-1133">Transmembrane helix</keyword>
<protein>
    <recommendedName>
        <fullName evidence="5">Signal peptidase</fullName>
    </recommendedName>
</protein>
<evidence type="ECO:0000313" key="3">
    <source>
        <dbReference type="EMBL" id="MBE5063793.1"/>
    </source>
</evidence>
<evidence type="ECO:0000256" key="2">
    <source>
        <dbReference type="SAM" id="Phobius"/>
    </source>
</evidence>
<evidence type="ECO:0008006" key="5">
    <source>
        <dbReference type="Google" id="ProtNLM"/>
    </source>
</evidence>
<feature type="transmembrane region" description="Helical" evidence="2">
    <location>
        <begin position="7"/>
        <end position="25"/>
    </location>
</feature>
<feature type="compositionally biased region" description="Basic and acidic residues" evidence="1">
    <location>
        <begin position="89"/>
        <end position="107"/>
    </location>
</feature>
<keyword evidence="2" id="KW-0812">Transmembrane</keyword>
<evidence type="ECO:0000256" key="1">
    <source>
        <dbReference type="SAM" id="MobiDB-lite"/>
    </source>
</evidence>
<reference evidence="3 4" key="1">
    <citation type="submission" date="2020-10" db="EMBL/GenBank/DDBJ databases">
        <title>ChiBAC.</title>
        <authorList>
            <person name="Zenner C."/>
            <person name="Hitch T.C.A."/>
            <person name="Clavel T."/>
        </authorList>
    </citation>
    <scope>NUCLEOTIDE SEQUENCE [LARGE SCALE GENOMIC DNA]</scope>
    <source>
        <strain evidence="3 4">DSM 108991</strain>
    </source>
</reference>
<dbReference type="EMBL" id="JADCKL010000010">
    <property type="protein sequence ID" value="MBE5063793.1"/>
    <property type="molecule type" value="Genomic_DNA"/>
</dbReference>
<keyword evidence="4" id="KW-1185">Reference proteome</keyword>
<comment type="caution">
    <text evidence="3">The sequence shown here is derived from an EMBL/GenBank/DDBJ whole genome shotgun (WGS) entry which is preliminary data.</text>
</comment>
<gene>
    <name evidence="3" type="ORF">INF30_11060</name>
</gene>